<evidence type="ECO:0000259" key="6">
    <source>
        <dbReference type="SMART" id="SM00382"/>
    </source>
</evidence>
<organism evidence="7 8">
    <name type="scientific">Marinobacterium iners DSM 11526</name>
    <dbReference type="NCBI Taxonomy" id="1122198"/>
    <lineage>
        <taxon>Bacteria</taxon>
        <taxon>Pseudomonadati</taxon>
        <taxon>Pseudomonadota</taxon>
        <taxon>Gammaproteobacteria</taxon>
        <taxon>Oceanospirillales</taxon>
        <taxon>Oceanospirillaceae</taxon>
        <taxon>Marinobacterium</taxon>
    </lineage>
</organism>
<evidence type="ECO:0000313" key="7">
    <source>
        <dbReference type="EMBL" id="SEA22510.1"/>
    </source>
</evidence>
<keyword evidence="4" id="KW-0347">Helicase</keyword>
<dbReference type="SMART" id="SM00382">
    <property type="entry name" value="AAA"/>
    <property type="match status" value="1"/>
</dbReference>
<protein>
    <submittedName>
        <fullName evidence="7">AAA domain-containing protein</fullName>
    </submittedName>
</protein>
<sequence>MKLKDFRFFNPNLHCVHFVDYSAGSLDWKVGQEVRLVSDRNELVIAQDELVASVRATDSKTADLVLTRLSLWRLAQKGADHLHLEHAGFQTRLSLDLKIAVDTYLSGQIFADALISENTVVAANEWLRDEFVLELNEPLLIARYFKSQDRNDFQLVGKGHALSIINDGGVWRAKKLTRLRRDSRDVIAIAGTTEFVDDSVAAKIGATAVDVLDQLINDSGSYLNLWETYSKLQWNIATRAAKKLGYFSYSDMSHMGKELPRFRLNLGDEQATEFGKRIKELQDNDELGVGDLVVEIATKPPGWLLGDTEPDKKEASGSRPLLGRDLVVKPPYVEVEIRQSRPPKKGEIFLSIQGDKTAHERREQAYTSIQTHNNPMPQLRMLLEGADTPVERGRRLRPLSPKAKKRFKGEPTPRQKDALDIALNTPDVALIIGPPGTGKTQVIAALQQRIVDEFSGGSSLKHQVLLTSFQHDAVDNVVERSGVFGLPAVKVGGRRFGGDAAESPITKWRISKILELKPQLELEMRTWPVFRLYEQMKDAALSLRMSREPGSRRVLAMDIEEILSQLALEHDLHLSQELSFDWQKTFEKLHQGNSLHLSKATRMQLMRRTRGLRTSLLAFHDDGIARLKDLLAYVEDVPCLKEHEVIVFLREVFDQLDRSSLPVESAIEKIQTAKEQLIDAVRPDYRPYGVRSYMDTADCDVLDKLESELYELIAKSRTLGPLMVRHEYVQALENKASSIENSIGDYVTVLGATCQQAAGDQMLNIKETSERLGITFDTVIVDEAARASPLDLMIPMAMAKRRIVLVGDHLQLPHMLEPRVEAELQEQQELDAVKSELLRISLFEHLHRQFLRMHKDGGPQRVVMLDTQFRMHPELGRFVSREFYERRGFDPIAPGLGEELFEHDIADYWGCLAAWVDVPVEQGAEKTKNGSKLRRAEAKRCAEEARKILSEHPDMSVGVITFYSAQRDAIYEELAAYGCAELTADGWQICSEYRLNSLGEERLRVGSVDAFQGKEFDVVILSVVRTWSTDTEMTPEGLNRKLGFLRLPNRINVAMSRQKKLLIVVGDKGLRKVDGLDPEDNMPLLPGFPAFYELCEGAHGKII</sequence>
<dbReference type="Pfam" id="PF13086">
    <property type="entry name" value="AAA_11"/>
    <property type="match status" value="2"/>
</dbReference>
<dbReference type="GO" id="GO:0016787">
    <property type="term" value="F:hydrolase activity"/>
    <property type="evidence" value="ECO:0007669"/>
    <property type="project" value="UniProtKB-KW"/>
</dbReference>
<evidence type="ECO:0000256" key="3">
    <source>
        <dbReference type="ARBA" id="ARBA00022801"/>
    </source>
</evidence>
<dbReference type="InterPro" id="IPR041677">
    <property type="entry name" value="DNA2/NAM7_AAA_11"/>
</dbReference>
<dbReference type="EMBL" id="FNRJ01000002">
    <property type="protein sequence ID" value="SEA22510.1"/>
    <property type="molecule type" value="Genomic_DNA"/>
</dbReference>
<dbReference type="InterPro" id="IPR050534">
    <property type="entry name" value="Coronavir_polyprotein_1ab"/>
</dbReference>
<dbReference type="InterPro" id="IPR003593">
    <property type="entry name" value="AAA+_ATPase"/>
</dbReference>
<dbReference type="GO" id="GO:0043139">
    <property type="term" value="F:5'-3' DNA helicase activity"/>
    <property type="evidence" value="ECO:0007669"/>
    <property type="project" value="TreeGrafter"/>
</dbReference>
<dbReference type="Gene3D" id="3.40.50.300">
    <property type="entry name" value="P-loop containing nucleotide triphosphate hydrolases"/>
    <property type="match status" value="2"/>
</dbReference>
<dbReference type="PANTHER" id="PTHR43788:SF8">
    <property type="entry name" value="DNA-BINDING PROTEIN SMUBP-2"/>
    <property type="match status" value="1"/>
</dbReference>
<evidence type="ECO:0000256" key="2">
    <source>
        <dbReference type="ARBA" id="ARBA00022741"/>
    </source>
</evidence>
<evidence type="ECO:0000256" key="5">
    <source>
        <dbReference type="ARBA" id="ARBA00022840"/>
    </source>
</evidence>
<dbReference type="CDD" id="cd17934">
    <property type="entry name" value="DEXXQc_Upf1-like"/>
    <property type="match status" value="1"/>
</dbReference>
<feature type="domain" description="AAA+ ATPase" evidence="6">
    <location>
        <begin position="425"/>
        <end position="889"/>
    </location>
</feature>
<dbReference type="GO" id="GO:0005524">
    <property type="term" value="F:ATP binding"/>
    <property type="evidence" value="ECO:0007669"/>
    <property type="project" value="UniProtKB-KW"/>
</dbReference>
<proteinExistence type="inferred from homology"/>
<dbReference type="Pfam" id="PF13087">
    <property type="entry name" value="AAA_12"/>
    <property type="match status" value="1"/>
</dbReference>
<dbReference type="AlphaFoldDB" id="A0A1H3ZFP6"/>
<evidence type="ECO:0000256" key="1">
    <source>
        <dbReference type="ARBA" id="ARBA00007913"/>
    </source>
</evidence>
<evidence type="ECO:0000256" key="4">
    <source>
        <dbReference type="ARBA" id="ARBA00022806"/>
    </source>
</evidence>
<dbReference type="InterPro" id="IPR041679">
    <property type="entry name" value="DNA2/NAM7-like_C"/>
</dbReference>
<dbReference type="SUPFAM" id="SSF52540">
    <property type="entry name" value="P-loop containing nucleoside triphosphate hydrolases"/>
    <property type="match status" value="1"/>
</dbReference>
<dbReference type="PANTHER" id="PTHR43788">
    <property type="entry name" value="DNA2/NAM7 HELICASE FAMILY MEMBER"/>
    <property type="match status" value="1"/>
</dbReference>
<gene>
    <name evidence="7" type="ORF">SAMN02745729_10224</name>
</gene>
<dbReference type="OrthoDB" id="9757917at2"/>
<keyword evidence="5" id="KW-0067">ATP-binding</keyword>
<dbReference type="InterPro" id="IPR047187">
    <property type="entry name" value="SF1_C_Upf1"/>
</dbReference>
<dbReference type="InterPro" id="IPR027417">
    <property type="entry name" value="P-loop_NTPase"/>
</dbReference>
<keyword evidence="3" id="KW-0378">Hydrolase</keyword>
<keyword evidence="2" id="KW-0547">Nucleotide-binding</keyword>
<reference evidence="8" key="1">
    <citation type="submission" date="2016-10" db="EMBL/GenBank/DDBJ databases">
        <authorList>
            <person name="Varghese N."/>
            <person name="Submissions S."/>
        </authorList>
    </citation>
    <scope>NUCLEOTIDE SEQUENCE [LARGE SCALE GENOMIC DNA]</scope>
    <source>
        <strain evidence="8">DSM 11526</strain>
    </source>
</reference>
<dbReference type="CDD" id="cd18808">
    <property type="entry name" value="SF1_C_Upf1"/>
    <property type="match status" value="1"/>
</dbReference>
<dbReference type="RefSeq" id="WP_091822990.1">
    <property type="nucleotide sequence ID" value="NZ_FNRJ01000002.1"/>
</dbReference>
<dbReference type="Proteomes" id="UP000242469">
    <property type="component" value="Unassembled WGS sequence"/>
</dbReference>
<keyword evidence="8" id="KW-1185">Reference proteome</keyword>
<comment type="similarity">
    <text evidence="1">Belongs to the DNA2/NAM7 helicase family.</text>
</comment>
<dbReference type="STRING" id="1122198.SAMN02745729_10224"/>
<accession>A0A1H3ZFP6</accession>
<evidence type="ECO:0000313" key="8">
    <source>
        <dbReference type="Proteomes" id="UP000242469"/>
    </source>
</evidence>
<name>A0A1H3ZFP6_9GAMM</name>